<dbReference type="EMBL" id="MEVB01000047">
    <property type="protein sequence ID" value="OGC51331.1"/>
    <property type="molecule type" value="Genomic_DNA"/>
</dbReference>
<accession>A0A1F4V2C0</accession>
<sequence length="71" mass="8222">MDGSACLPIHNARTPGFVEIVGIEPTSAFYFTHIDLEHCENALYIKQKPEYINAYKVRWHLLCVKYAYIFA</sequence>
<comment type="caution">
    <text evidence="1">The sequence shown here is derived from an EMBL/GenBank/DDBJ whole genome shotgun (WGS) entry which is preliminary data.</text>
</comment>
<evidence type="ECO:0000313" key="2">
    <source>
        <dbReference type="Proteomes" id="UP000176853"/>
    </source>
</evidence>
<gene>
    <name evidence="1" type="ORF">A2709_01345</name>
</gene>
<name>A0A1F4V2C0_UNCKA</name>
<evidence type="ECO:0000313" key="1">
    <source>
        <dbReference type="EMBL" id="OGC51331.1"/>
    </source>
</evidence>
<reference evidence="1 2" key="1">
    <citation type="journal article" date="2016" name="Nat. Commun.">
        <title>Thousands of microbial genomes shed light on interconnected biogeochemical processes in an aquifer system.</title>
        <authorList>
            <person name="Anantharaman K."/>
            <person name="Brown C.T."/>
            <person name="Hug L.A."/>
            <person name="Sharon I."/>
            <person name="Castelle C.J."/>
            <person name="Probst A.J."/>
            <person name="Thomas B.C."/>
            <person name="Singh A."/>
            <person name="Wilkins M.J."/>
            <person name="Karaoz U."/>
            <person name="Brodie E.L."/>
            <person name="Williams K.H."/>
            <person name="Hubbard S.S."/>
            <person name="Banfield J.F."/>
        </authorList>
    </citation>
    <scope>NUCLEOTIDE SEQUENCE [LARGE SCALE GENOMIC DNA]</scope>
</reference>
<protein>
    <submittedName>
        <fullName evidence="1">Uncharacterized protein</fullName>
    </submittedName>
</protein>
<proteinExistence type="predicted"/>
<dbReference type="Proteomes" id="UP000176853">
    <property type="component" value="Unassembled WGS sequence"/>
</dbReference>
<dbReference type="AlphaFoldDB" id="A0A1F4V2C0"/>
<organism evidence="1 2">
    <name type="scientific">candidate division WWE3 bacterium RIFCSPHIGHO2_01_FULL_43_9</name>
    <dbReference type="NCBI Taxonomy" id="1802618"/>
    <lineage>
        <taxon>Bacteria</taxon>
        <taxon>Katanobacteria</taxon>
    </lineage>
</organism>